<name>A0A0A9B4P1_ARUDO</name>
<dbReference type="AlphaFoldDB" id="A0A0A9B4P1"/>
<reference evidence="1" key="1">
    <citation type="submission" date="2014-09" db="EMBL/GenBank/DDBJ databases">
        <authorList>
            <person name="Magalhaes I.L.F."/>
            <person name="Oliveira U."/>
            <person name="Santos F.R."/>
            <person name="Vidigal T.H.D.A."/>
            <person name="Brescovit A.D."/>
            <person name="Santos A.J."/>
        </authorList>
    </citation>
    <scope>NUCLEOTIDE SEQUENCE</scope>
    <source>
        <tissue evidence="1">Shoot tissue taken approximately 20 cm above the soil surface</tissue>
    </source>
</reference>
<organism evidence="1">
    <name type="scientific">Arundo donax</name>
    <name type="common">Giant reed</name>
    <name type="synonym">Donax arundinaceus</name>
    <dbReference type="NCBI Taxonomy" id="35708"/>
    <lineage>
        <taxon>Eukaryota</taxon>
        <taxon>Viridiplantae</taxon>
        <taxon>Streptophyta</taxon>
        <taxon>Embryophyta</taxon>
        <taxon>Tracheophyta</taxon>
        <taxon>Spermatophyta</taxon>
        <taxon>Magnoliopsida</taxon>
        <taxon>Liliopsida</taxon>
        <taxon>Poales</taxon>
        <taxon>Poaceae</taxon>
        <taxon>PACMAD clade</taxon>
        <taxon>Arundinoideae</taxon>
        <taxon>Arundineae</taxon>
        <taxon>Arundo</taxon>
    </lineage>
</organism>
<dbReference type="EMBL" id="GBRH01239539">
    <property type="protein sequence ID" value="JAD58356.1"/>
    <property type="molecule type" value="Transcribed_RNA"/>
</dbReference>
<accession>A0A0A9B4P1</accession>
<reference evidence="1" key="2">
    <citation type="journal article" date="2015" name="Data Brief">
        <title>Shoot transcriptome of the giant reed, Arundo donax.</title>
        <authorList>
            <person name="Barrero R.A."/>
            <person name="Guerrero F.D."/>
            <person name="Moolhuijzen P."/>
            <person name="Goolsby J.A."/>
            <person name="Tidwell J."/>
            <person name="Bellgard S.E."/>
            <person name="Bellgard M.I."/>
        </authorList>
    </citation>
    <scope>NUCLEOTIDE SEQUENCE</scope>
    <source>
        <tissue evidence="1">Shoot tissue taken approximately 20 cm above the soil surface</tissue>
    </source>
</reference>
<proteinExistence type="predicted"/>
<protein>
    <submittedName>
        <fullName evidence="1">Uncharacterized protein</fullName>
    </submittedName>
</protein>
<sequence length="18" mass="1875">MAIVVLVAWGVGEMGQNT</sequence>
<evidence type="ECO:0000313" key="1">
    <source>
        <dbReference type="EMBL" id="JAD58356.1"/>
    </source>
</evidence>